<comment type="pathway">
    <text evidence="1">Siderophore biosynthesis.</text>
</comment>
<dbReference type="AlphaFoldDB" id="A0A7X0J5W4"/>
<dbReference type="GO" id="GO:0016881">
    <property type="term" value="F:acid-amino acid ligase activity"/>
    <property type="evidence" value="ECO:0007669"/>
    <property type="project" value="UniProtKB-ARBA"/>
</dbReference>
<dbReference type="GO" id="GO:0019290">
    <property type="term" value="P:siderophore biosynthetic process"/>
    <property type="evidence" value="ECO:0007669"/>
    <property type="project" value="InterPro"/>
</dbReference>
<gene>
    <name evidence="4" type="ORF">HDF25_003878</name>
</gene>
<dbReference type="InterPro" id="IPR007310">
    <property type="entry name" value="Aerobactin_biosyn_IucA/IucC_N"/>
</dbReference>
<dbReference type="Pfam" id="PF06276">
    <property type="entry name" value="FhuF"/>
    <property type="match status" value="1"/>
</dbReference>
<evidence type="ECO:0000259" key="3">
    <source>
        <dbReference type="SMART" id="SM01006"/>
    </source>
</evidence>
<dbReference type="EMBL" id="JACHCC010000010">
    <property type="protein sequence ID" value="MBB6501703.1"/>
    <property type="molecule type" value="Genomic_DNA"/>
</dbReference>
<name>A0A7X0J5W4_9SPHI</name>
<dbReference type="Pfam" id="PF04183">
    <property type="entry name" value="IucA_IucC"/>
    <property type="match status" value="1"/>
</dbReference>
<dbReference type="Pfam" id="PF13523">
    <property type="entry name" value="Acetyltransf_8"/>
    <property type="match status" value="1"/>
</dbReference>
<evidence type="ECO:0000256" key="1">
    <source>
        <dbReference type="ARBA" id="ARBA00004924"/>
    </source>
</evidence>
<accession>A0A7X0J5W4</accession>
<dbReference type="InterPro" id="IPR019432">
    <property type="entry name" value="Acyltransferase_MbtK/IucB-like"/>
</dbReference>
<dbReference type="InterPro" id="IPR016181">
    <property type="entry name" value="Acyl_CoA_acyltransferase"/>
</dbReference>
<evidence type="ECO:0000256" key="2">
    <source>
        <dbReference type="ARBA" id="ARBA00007832"/>
    </source>
</evidence>
<dbReference type="GO" id="GO:0016746">
    <property type="term" value="F:acyltransferase activity"/>
    <property type="evidence" value="ECO:0007669"/>
    <property type="project" value="InterPro"/>
</dbReference>
<dbReference type="InterPro" id="IPR022770">
    <property type="entry name" value="IucA/IucC-like_C"/>
</dbReference>
<dbReference type="PANTHER" id="PTHR34384">
    <property type="entry name" value="L-2,3-DIAMINOPROPANOATE--CITRATE LIGASE"/>
    <property type="match status" value="1"/>
</dbReference>
<dbReference type="Gene3D" id="1.10.510.40">
    <property type="match status" value="1"/>
</dbReference>
<dbReference type="SUPFAM" id="SSF55729">
    <property type="entry name" value="Acyl-CoA N-acyltransferases (Nat)"/>
    <property type="match status" value="1"/>
</dbReference>
<dbReference type="Gene3D" id="6.10.250.3370">
    <property type="match status" value="1"/>
</dbReference>
<protein>
    <submittedName>
        <fullName evidence="4">Siderophore synthetase component</fullName>
    </submittedName>
</protein>
<comment type="similarity">
    <text evidence="2">Belongs to the IucA/IucC family.</text>
</comment>
<dbReference type="SMART" id="SM01006">
    <property type="entry name" value="AlcB"/>
    <property type="match status" value="1"/>
</dbReference>
<reference evidence="4 5" key="1">
    <citation type="submission" date="2020-08" db="EMBL/GenBank/DDBJ databases">
        <title>Genomic Encyclopedia of Type Strains, Phase IV (KMG-V): Genome sequencing to study the core and pangenomes of soil and plant-associated prokaryotes.</title>
        <authorList>
            <person name="Whitman W."/>
        </authorList>
    </citation>
    <scope>NUCLEOTIDE SEQUENCE [LARGE SCALE GENOMIC DNA]</scope>
    <source>
        <strain evidence="4 5">M2T3</strain>
    </source>
</reference>
<dbReference type="PANTHER" id="PTHR34384:SF5">
    <property type="entry name" value="L-2,3-DIAMINOPROPANOATE--CITRATE LIGASE"/>
    <property type="match status" value="1"/>
</dbReference>
<sequence>MEQTTYHSTKWHQTAEELNFTVLLNNCCGEFANWSCYQGVPKYDEALAAHLRATGHELHLKFDFSAEHIEVYAPLRYYSATRRHLFHFPVFERNTETDEIRTIDPLRFLELVITEAKLNYPGIDAASIPGRLTQSIANIDTFLDHFEQTGQQLNRPEMTFIEAEQLMASGHNTHALTKGRQGFTQEDLLKYSPETGGQFQLHYFLIHPDLVTEASVAELNPTVILKNDLLNYTKNHEGIRQVINRHPDWKVIPAHPWEAEYLKKQPVIKQMEAEMVIYDLGAWGPEFTATSSVRTVYNAESDWMYKLSLHVKITSAERVNYLHEMHRGYDVARLLETTWGEKLKATYPEIEFITDPAFVSVSYKGEVINGLNTTFRENPFKGAGAKKNVSLLASLCQDGIAGQPARIVNILKEAAIRNDKPLHQIVVEWFDQYLDLILVPAIGLFNEFGLACEIHQQNLLIEFDDYLFPEKLHFRDNQGFLFRAGLKDELTALLPGLAEQGKSFIPEDRLFNIITHYLLISNLFGLINALGCNGLADEHVLLDKIYQKLKEIGPNDTTGLVSYLLSSRNWSEKANLLTSLHHIDGAGAPTQVVRTPYPNLLHLHFFSNKLIHPEGKKILYSRYFPKENVTISIRPFDLDQDLEMVHEWFHREHAKKIWQMDWPIRQLENYYRTLLPGDVIHSYIGEANGEPSFNFEVYWATRDMLGDYYDVLPTDYGTHQFIAPVDPRKKYASPSTQCMLDWVFSEDKVGKMVGEGSVDSLASIMNKAHVGFKIEKVIELPHKKANLNFCYREWYWAKFPANKAIKISPVAELIH</sequence>
<organism evidence="4 5">
    <name type="scientific">Pedobacter cryoconitis</name>
    <dbReference type="NCBI Taxonomy" id="188932"/>
    <lineage>
        <taxon>Bacteria</taxon>
        <taxon>Pseudomonadati</taxon>
        <taxon>Bacteroidota</taxon>
        <taxon>Sphingobacteriia</taxon>
        <taxon>Sphingobacteriales</taxon>
        <taxon>Sphingobacteriaceae</taxon>
        <taxon>Pedobacter</taxon>
    </lineage>
</organism>
<comment type="caution">
    <text evidence="4">The sequence shown here is derived from an EMBL/GenBank/DDBJ whole genome shotgun (WGS) entry which is preliminary data.</text>
</comment>
<proteinExistence type="inferred from homology"/>
<evidence type="ECO:0000313" key="4">
    <source>
        <dbReference type="EMBL" id="MBB6501703.1"/>
    </source>
</evidence>
<dbReference type="InterPro" id="IPR037455">
    <property type="entry name" value="LucA/IucC-like"/>
</dbReference>
<evidence type="ECO:0000313" key="5">
    <source>
        <dbReference type="Proteomes" id="UP000521017"/>
    </source>
</evidence>
<dbReference type="RefSeq" id="WP_184627694.1">
    <property type="nucleotide sequence ID" value="NZ_JACHCC010000010.1"/>
</dbReference>
<dbReference type="Gene3D" id="3.40.630.30">
    <property type="match status" value="1"/>
</dbReference>
<feature type="domain" description="Acyltransferase MbtK/IucB-like conserved" evidence="3">
    <location>
        <begin position="634"/>
        <end position="683"/>
    </location>
</feature>
<dbReference type="Proteomes" id="UP000521017">
    <property type="component" value="Unassembled WGS sequence"/>
</dbReference>